<feature type="compositionally biased region" description="Basic and acidic residues" evidence="1">
    <location>
        <begin position="23"/>
        <end position="43"/>
    </location>
</feature>
<organism evidence="3 4">
    <name type="scientific">Noviherbaspirillum galbum</name>
    <dbReference type="NCBI Taxonomy" id="2709383"/>
    <lineage>
        <taxon>Bacteria</taxon>
        <taxon>Pseudomonadati</taxon>
        <taxon>Pseudomonadota</taxon>
        <taxon>Betaproteobacteria</taxon>
        <taxon>Burkholderiales</taxon>
        <taxon>Oxalobacteraceae</taxon>
        <taxon>Noviherbaspirillum</taxon>
    </lineage>
</organism>
<accession>A0A6B3SRJ3</accession>
<feature type="region of interest" description="Disordered" evidence="1">
    <location>
        <begin position="22"/>
        <end position="45"/>
    </location>
</feature>
<reference evidence="3 4" key="1">
    <citation type="submission" date="2020-02" db="EMBL/GenBank/DDBJ databases">
        <authorList>
            <person name="Kim M.K."/>
        </authorList>
    </citation>
    <scope>NUCLEOTIDE SEQUENCE [LARGE SCALE GENOMIC DNA]</scope>
    <source>
        <strain evidence="3 4">17J57-3</strain>
    </source>
</reference>
<dbReference type="Proteomes" id="UP000482155">
    <property type="component" value="Unassembled WGS sequence"/>
</dbReference>
<evidence type="ECO:0008006" key="5">
    <source>
        <dbReference type="Google" id="ProtNLM"/>
    </source>
</evidence>
<keyword evidence="2" id="KW-0732">Signal</keyword>
<evidence type="ECO:0000313" key="4">
    <source>
        <dbReference type="Proteomes" id="UP000482155"/>
    </source>
</evidence>
<protein>
    <recommendedName>
        <fullName evidence="5">Copper chaperone PCu(A)C</fullName>
    </recommendedName>
</protein>
<feature type="signal peptide" evidence="2">
    <location>
        <begin position="1"/>
        <end position="23"/>
    </location>
</feature>
<name>A0A6B3SRJ3_9BURK</name>
<evidence type="ECO:0000313" key="3">
    <source>
        <dbReference type="EMBL" id="NEX63314.1"/>
    </source>
</evidence>
<feature type="chain" id="PRO_5025587482" description="Copper chaperone PCu(A)C" evidence="2">
    <location>
        <begin position="24"/>
        <end position="143"/>
    </location>
</feature>
<gene>
    <name evidence="3" type="ORF">G3574_19710</name>
</gene>
<dbReference type="AlphaFoldDB" id="A0A6B3SRJ3"/>
<evidence type="ECO:0000256" key="1">
    <source>
        <dbReference type="SAM" id="MobiDB-lite"/>
    </source>
</evidence>
<comment type="caution">
    <text evidence="3">The sequence shown here is derived from an EMBL/GenBank/DDBJ whole genome shotgun (WGS) entry which is preliminary data.</text>
</comment>
<dbReference type="EMBL" id="JAAIVB010000069">
    <property type="protein sequence ID" value="NEX63314.1"/>
    <property type="molecule type" value="Genomic_DNA"/>
</dbReference>
<evidence type="ECO:0000256" key="2">
    <source>
        <dbReference type="SAM" id="SignalP"/>
    </source>
</evidence>
<sequence length="143" mass="14701">MQLKTFIAIASLAAMGAVPATHAADDHKGHEHGGKSKNSHTDNVKPAYGGVVTVVNDIAYELVAKPDTLTLYVADHGKPMDTHGMSANATLVSASAKADVALAPAGQNKLEAKGAFSVSAGTKALVRVTQAGKPAQNVRFTLK</sequence>
<proteinExistence type="predicted"/>
<dbReference type="RefSeq" id="WP_163967111.1">
    <property type="nucleotide sequence ID" value="NZ_JAAIVB010000069.1"/>
</dbReference>
<keyword evidence="4" id="KW-1185">Reference proteome</keyword>